<dbReference type="AlphaFoldDB" id="A0A347VT82"/>
<dbReference type="OrthoDB" id="5330181at2"/>
<evidence type="ECO:0000313" key="5">
    <source>
        <dbReference type="EMBL" id="TLD92942.1"/>
    </source>
</evidence>
<name>A0A347VT82_9HELI</name>
<feature type="compositionally biased region" description="Polar residues" evidence="2">
    <location>
        <begin position="132"/>
        <end position="156"/>
    </location>
</feature>
<gene>
    <name evidence="4" type="ORF">DCO61_05490</name>
    <name evidence="5" type="ORF">LS64_009645</name>
</gene>
<dbReference type="EMBL" id="QBIU01000001">
    <property type="protein sequence ID" value="MWV69475.1"/>
    <property type="molecule type" value="Genomic_DNA"/>
</dbReference>
<organism evidence="5 6">
    <name type="scientific">Helicobacter saguini</name>
    <dbReference type="NCBI Taxonomy" id="1548018"/>
    <lineage>
        <taxon>Bacteria</taxon>
        <taxon>Pseudomonadati</taxon>
        <taxon>Campylobacterota</taxon>
        <taxon>Epsilonproteobacteria</taxon>
        <taxon>Campylobacterales</taxon>
        <taxon>Helicobacteraceae</taxon>
        <taxon>Helicobacter</taxon>
    </lineage>
</organism>
<sequence>MGGDYIKDFQGSIFAAALKRMSENNANPSQTLFDRIKEFREYAEEHLQTPGLFSNEIARMPNDFDFLTFILSKHSNQINDNLRNILNLFIEKEKLDKGLIKLDSIKDDDLKETLKRILDKDTIESKPHLESNIESTPTKQDSINPKETIESKTTQDSPKDYLQKTLNAKNKEDFDYNLVEYALKSSPDIEINTFSDIIKYVKDLSDDDILKIATNRFFDEDYSAVHYAVAARRNNMANAVYNKYVDSMQEYIKELQERFKKGENISKELNKIYKEHLELDKKYYPQKHFSKGFREQVKQAFNHNIKEENNKKELAEDAKATIESTIKNPVIKYMEHDYLTHIEKETATKILKNMQKELKKNGLKNIDKIENDMISFMETIKTTPRTIEWTRKQFANYKAFYKDSKHTDSIDYSLKQDAPRESITIDKKDAESFINNYLDSNTPTPLPKGINVEQFLKILNEVENKGDFIEHLKTRNNAEVRLAYLNLVEPTLKNADIELTFKGEGKKEYIKSFIDSENNQIYYLLVTRNNDKSFVTGIPKAKKGYIRNQVRNADIIRSFTPPSRSESIKTSNDNALSELQENLTKDSKILQDFTPNIKVDAQKLSLESLESIFKSGNKDSVNAELFDKAFKVAKDLNVTYSNEILGNKKILGQYNATTNKITLQDFSSETILHELIHSVTSRAIDNPQIALKPIQKHAINNLNRIYNRLKLDSKFKDEYALTNVKEMIAELSNPIFREKLKSRNLFQRMIDAIANFLGFRKDSSNYAAISKNLHNIIDNYAPNYTKTIESKLQDSNKIQAKDYIFAGEKALQQKGFNTQIKNLKTAKDLESKGESAESIWQKTGWYKDKDSKWKFEIDSSKGKLKGAFSKLKNKNYLTLQQILDDKELFKAYPQLKEIKVVGIQNQDIKGSYIPSFKQIEIDSDLSTYTAKSTLYHEIQHAIQDIESFAKGGNLYDFNGSHETKFDLYNKLHGEVEARNTQYRLEPNRFYNIKTNKITYPHPHKTMDVPLNETIIEYNNLLSANQHSKDSNNKNIESKPQDSMLESNSKNANFKDKKVSKDSKENNLKTYKTLEKYNTQDLKLLDSKEYQHFLDSVLSNDIARLKEAPNIAYIANLNDDLVKLLNLDSNKIYLRKNDLHHFRIQRKSGYNQDVESNILKDLPNLLSQAKHAYIDKIHNNFLITKELGNGKIAKFAINKDEQGNYIVTAGSVDKNNILYNKDLEAVGLAPTIPTQKRVPGATTLPPSTSKVSNDSKKSQTLQ</sequence>
<evidence type="ECO:0000256" key="2">
    <source>
        <dbReference type="SAM" id="MobiDB-lite"/>
    </source>
</evidence>
<comment type="caution">
    <text evidence="5">The sequence shown here is derived from an EMBL/GenBank/DDBJ whole genome shotgun (WGS) entry which is preliminary data.</text>
</comment>
<proteinExistence type="predicted"/>
<feature type="region of interest" description="Disordered" evidence="2">
    <location>
        <begin position="1235"/>
        <end position="1261"/>
    </location>
</feature>
<keyword evidence="1" id="KW-0175">Coiled coil</keyword>
<dbReference type="Pfam" id="PF18838">
    <property type="entry name" value="LPD23"/>
    <property type="match status" value="1"/>
</dbReference>
<feature type="domain" description="Large polyvalent protein associated" evidence="3">
    <location>
        <begin position="803"/>
        <end position="865"/>
    </location>
</feature>
<feature type="compositionally biased region" description="Basic and acidic residues" evidence="2">
    <location>
        <begin position="1252"/>
        <end position="1261"/>
    </location>
</feature>
<feature type="region of interest" description="Disordered" evidence="2">
    <location>
        <begin position="1025"/>
        <end position="1062"/>
    </location>
</feature>
<feature type="coiled-coil region" evidence="1">
    <location>
        <begin position="298"/>
        <end position="325"/>
    </location>
</feature>
<dbReference type="STRING" id="1548018.LS64_09675"/>
<accession>A0A347VT82</accession>
<reference evidence="4 7" key="4">
    <citation type="submission" date="2019-12" db="EMBL/GenBank/DDBJ databases">
        <title>Multi-Generational Helicobacter saguini Isolates.</title>
        <authorList>
            <person name="Mannion A."/>
            <person name="Shen Z."/>
            <person name="Fox J.G."/>
        </authorList>
    </citation>
    <scope>NUCLEOTIDE SEQUENCE [LARGE SCALE GENOMIC DNA]</scope>
    <source>
        <strain evidence="4">16-048</strain>
        <strain evidence="7">16-048 (F4)</strain>
    </source>
</reference>
<reference evidence="5" key="3">
    <citation type="submission" date="2018-04" db="EMBL/GenBank/DDBJ databases">
        <authorList>
            <person name="Sheh A."/>
            <person name="Shen Z."/>
            <person name="Mannion A.J."/>
            <person name="Fox J.G."/>
        </authorList>
    </citation>
    <scope>NUCLEOTIDE SEQUENCE</scope>
    <source>
        <strain evidence="5">MIT 97-6194</strain>
    </source>
</reference>
<feature type="region of interest" description="Disordered" evidence="2">
    <location>
        <begin position="128"/>
        <end position="158"/>
    </location>
</feature>
<dbReference type="Proteomes" id="UP000477070">
    <property type="component" value="Unassembled WGS sequence"/>
</dbReference>
<evidence type="ECO:0000256" key="1">
    <source>
        <dbReference type="SAM" id="Coils"/>
    </source>
</evidence>
<evidence type="ECO:0000313" key="6">
    <source>
        <dbReference type="Proteomes" id="UP000029714"/>
    </source>
</evidence>
<evidence type="ECO:0000259" key="3">
    <source>
        <dbReference type="Pfam" id="PF18838"/>
    </source>
</evidence>
<evidence type="ECO:0000313" key="7">
    <source>
        <dbReference type="Proteomes" id="UP000477070"/>
    </source>
</evidence>
<evidence type="ECO:0000313" key="4">
    <source>
        <dbReference type="EMBL" id="MWV69475.1"/>
    </source>
</evidence>
<keyword evidence="6" id="KW-1185">Reference proteome</keyword>
<reference evidence="5 6" key="2">
    <citation type="journal article" date="2016" name="Infect. Immun.">
        <title>Helicobacter saguini, a Novel Helicobacter Isolated from Cotton-Top Tamarins with Ulcerative Colitis, Has Proinflammatory Properties and Induces Typhlocolitis and Dysplasia in Gnotobiotic IL-10-/- Mice.</title>
        <authorList>
            <person name="Shen Z."/>
            <person name="Mannion A."/>
            <person name="Whary M.T."/>
            <person name="Muthupalani S."/>
            <person name="Sheh A."/>
            <person name="Feng Y."/>
            <person name="Gong G."/>
            <person name="Vandamme P."/>
            <person name="Holcombe H.R."/>
            <person name="Paster B.J."/>
            <person name="Fox J.G."/>
        </authorList>
    </citation>
    <scope>NUCLEOTIDE SEQUENCE [LARGE SCALE GENOMIC DNA]</scope>
    <source>
        <strain evidence="5 6">MIT 97-6194</strain>
    </source>
</reference>
<feature type="compositionally biased region" description="Basic and acidic residues" evidence="2">
    <location>
        <begin position="1052"/>
        <end position="1062"/>
    </location>
</feature>
<feature type="compositionally biased region" description="Basic and acidic residues" evidence="2">
    <location>
        <begin position="1026"/>
        <end position="1039"/>
    </location>
</feature>
<reference evidence="5 6" key="1">
    <citation type="journal article" date="2014" name="Genome Announc.">
        <title>Draft genome sequences of eight enterohepatic helicobacter species isolated from both laboratory and wild rodents.</title>
        <authorList>
            <person name="Sheh A."/>
            <person name="Shen Z."/>
            <person name="Fox J.G."/>
        </authorList>
    </citation>
    <scope>NUCLEOTIDE SEQUENCE [LARGE SCALE GENOMIC DNA]</scope>
    <source>
        <strain evidence="5 6">MIT 97-6194</strain>
    </source>
</reference>
<protein>
    <recommendedName>
        <fullName evidence="3">Large polyvalent protein associated domain-containing protein</fullName>
    </recommendedName>
</protein>
<dbReference type="RefSeq" id="WP_034572639.1">
    <property type="nucleotide sequence ID" value="NZ_JRMP02000017.1"/>
</dbReference>
<dbReference type="InterPro" id="IPR040696">
    <property type="entry name" value="LPD23"/>
</dbReference>
<dbReference type="EMBL" id="JRMP02000017">
    <property type="protein sequence ID" value="TLD92942.1"/>
    <property type="molecule type" value="Genomic_DNA"/>
</dbReference>
<dbReference type="Proteomes" id="UP000029714">
    <property type="component" value="Unassembled WGS sequence"/>
</dbReference>